<feature type="compositionally biased region" description="Basic and acidic residues" evidence="1">
    <location>
        <begin position="523"/>
        <end position="540"/>
    </location>
</feature>
<reference evidence="3 4" key="1">
    <citation type="submission" date="2018-12" db="EMBL/GenBank/DDBJ databases">
        <authorList>
            <person name="Sun L."/>
            <person name="Chen Z."/>
        </authorList>
    </citation>
    <scope>NUCLEOTIDE SEQUENCE [LARGE SCALE GENOMIC DNA]</scope>
    <source>
        <strain evidence="3 4">3-5-3</strain>
    </source>
</reference>
<keyword evidence="4" id="KW-1185">Reference proteome</keyword>
<dbReference type="CDD" id="cd00118">
    <property type="entry name" value="LysM"/>
    <property type="match status" value="2"/>
</dbReference>
<evidence type="ECO:0000256" key="1">
    <source>
        <dbReference type="SAM" id="MobiDB-lite"/>
    </source>
</evidence>
<evidence type="ECO:0000259" key="2">
    <source>
        <dbReference type="PROSITE" id="PS51782"/>
    </source>
</evidence>
<dbReference type="EMBL" id="RZNX01000015">
    <property type="protein sequence ID" value="RUT27820.1"/>
    <property type="molecule type" value="Genomic_DNA"/>
</dbReference>
<dbReference type="AlphaFoldDB" id="A0A3S1D6L0"/>
<organism evidence="3 4">
    <name type="scientific">Paenibacillus zeisoli</name>
    <dbReference type="NCBI Taxonomy" id="2496267"/>
    <lineage>
        <taxon>Bacteria</taxon>
        <taxon>Bacillati</taxon>
        <taxon>Bacillota</taxon>
        <taxon>Bacilli</taxon>
        <taxon>Bacillales</taxon>
        <taxon>Paenibacillaceae</taxon>
        <taxon>Paenibacillus</taxon>
    </lineage>
</organism>
<dbReference type="Gene3D" id="3.10.350.10">
    <property type="entry name" value="LysM domain"/>
    <property type="match status" value="2"/>
</dbReference>
<name>A0A3S1D6L0_9BACL</name>
<dbReference type="Proteomes" id="UP000272464">
    <property type="component" value="Unassembled WGS sequence"/>
</dbReference>
<dbReference type="PANTHER" id="PTHR33734">
    <property type="entry name" value="LYSM DOMAIN-CONTAINING GPI-ANCHORED PROTEIN 2"/>
    <property type="match status" value="1"/>
</dbReference>
<dbReference type="InterPro" id="IPR036779">
    <property type="entry name" value="LysM_dom_sf"/>
</dbReference>
<protein>
    <submittedName>
        <fullName evidence="3">LysM peptidoglycan-binding domain-containing protein</fullName>
    </submittedName>
</protein>
<gene>
    <name evidence="3" type="ORF">EJP77_19975</name>
</gene>
<feature type="compositionally biased region" description="Basic and acidic residues" evidence="1">
    <location>
        <begin position="495"/>
        <end position="510"/>
    </location>
</feature>
<dbReference type="PROSITE" id="PS51782">
    <property type="entry name" value="LYSM"/>
    <property type="match status" value="2"/>
</dbReference>
<dbReference type="SMART" id="SM00257">
    <property type="entry name" value="LysM"/>
    <property type="match status" value="2"/>
</dbReference>
<feature type="domain" description="LysM" evidence="2">
    <location>
        <begin position="21"/>
        <end position="66"/>
    </location>
</feature>
<comment type="caution">
    <text evidence="3">The sequence shown here is derived from an EMBL/GenBank/DDBJ whole genome shotgun (WGS) entry which is preliminary data.</text>
</comment>
<dbReference type="SUPFAM" id="SSF54106">
    <property type="entry name" value="LysM domain"/>
    <property type="match status" value="2"/>
</dbReference>
<sequence>MGKRANITALRRILGGLCRVKLHIVQQGDTLYNLSKKYAVPLQKLIDANPQISNPDQLSVGDKVKVPAMGVPVAGGDNVVYKHTVKEGDTLWKLSNAWGIPLQTLINANPQLGNPDVLNVGEVVNIPTAGSGNGNGLTASQAEVPQVIGGKKNTAPIEAAPLPLPVIPVPENVPTPTPLPAPIPENIPTPAPAPVPVIPPVIEAQPSVPAPVAPQYKIEVEYSEINAPNYVFEFQQQPQAYQPAPEYKQEPINYVPEYKPEPISYIPEYKQEPISYIPEYKQEPIKQSPCGCGPSHSENMFFQNPAGAETSPSSYNYPQVSDQSYQPYQANQFYNPSDLSLTGEYPGISSAPVYEWPLTQPAQEPCQPMWSYPPMGQPTPYSYNAYPEEQMTEMEYTMHSMWSPGPAQPIYQHPYSPMGFEGNAPFQANMYTHNMGYGHSGEMPNPYGGYEFPHQPTVPQNPLGGFGASDVIRDNPEVNTLEELLENNETVLELTKPKREKVTNNKEAKKEGKKARISSSRSTKPDHEKAKQANKNKEARQNPWIND</sequence>
<dbReference type="InterPro" id="IPR018392">
    <property type="entry name" value="LysM"/>
</dbReference>
<feature type="region of interest" description="Disordered" evidence="1">
    <location>
        <begin position="492"/>
        <end position="547"/>
    </location>
</feature>
<accession>A0A3S1D6L0</accession>
<dbReference type="OrthoDB" id="2033517at2"/>
<feature type="domain" description="LysM" evidence="2">
    <location>
        <begin position="81"/>
        <end position="126"/>
    </location>
</feature>
<dbReference type="Pfam" id="PF01476">
    <property type="entry name" value="LysM"/>
    <property type="match status" value="2"/>
</dbReference>
<evidence type="ECO:0000313" key="3">
    <source>
        <dbReference type="EMBL" id="RUT27820.1"/>
    </source>
</evidence>
<evidence type="ECO:0000313" key="4">
    <source>
        <dbReference type="Proteomes" id="UP000272464"/>
    </source>
</evidence>
<dbReference type="PANTHER" id="PTHR33734:SF22">
    <property type="entry name" value="MEMBRANE-BOUND LYTIC MUREIN TRANSGLYCOSYLASE D"/>
    <property type="match status" value="1"/>
</dbReference>
<proteinExistence type="predicted"/>